<feature type="domain" description="AAA+ ATPase" evidence="17">
    <location>
        <begin position="2143"/>
        <end position="2274"/>
    </location>
</feature>
<dbReference type="Gene3D" id="3.20.180.20">
    <property type="entry name" value="Dynein heavy chain, N-terminal domain 2"/>
    <property type="match status" value="2"/>
</dbReference>
<evidence type="ECO:0000256" key="6">
    <source>
        <dbReference type="ARBA" id="ARBA00022701"/>
    </source>
</evidence>
<evidence type="ECO:0000256" key="16">
    <source>
        <dbReference type="SAM" id="Phobius"/>
    </source>
</evidence>
<keyword evidence="7" id="KW-0677">Repeat</keyword>
<evidence type="ECO:0000256" key="2">
    <source>
        <dbReference type="ARBA" id="ARBA00008887"/>
    </source>
</evidence>
<keyword evidence="19" id="KW-1185">Reference proteome</keyword>
<keyword evidence="10" id="KW-0243">Dynein</keyword>
<dbReference type="Pfam" id="PF08393">
    <property type="entry name" value="DHC_N2"/>
    <property type="match status" value="2"/>
</dbReference>
<dbReference type="Gene3D" id="3.10.490.20">
    <property type="match status" value="2"/>
</dbReference>
<dbReference type="Pfam" id="PF12775">
    <property type="entry name" value="AAA_7"/>
    <property type="match status" value="2"/>
</dbReference>
<dbReference type="InterPro" id="IPR041228">
    <property type="entry name" value="Dynein_C"/>
</dbReference>
<dbReference type="Gene3D" id="3.40.50.300">
    <property type="entry name" value="P-loop containing nucleotide triphosphate hydrolases"/>
    <property type="match status" value="12"/>
</dbReference>
<evidence type="ECO:0000256" key="5">
    <source>
        <dbReference type="ARBA" id="ARBA00022490"/>
    </source>
</evidence>
<dbReference type="InterPro" id="IPR042219">
    <property type="entry name" value="AAA_lid_11_sf"/>
</dbReference>
<sequence length="7431" mass="846629">MADTTEQEAQPAVAAQAADPTAFAEYLCRVVPVLLEDRESASPALKTAVFEKAHVEVIKKFLGDPQIPVLLLQRTSTKDDSEDVGEGDNDGSVTYTLSSDVHFTSSKMSSMVMIKRGQVVEADKSFPSQLRIMNFSEGSPYETLHSYISNAVAPYFKSYIKETGKAERDGDKMAPTVEKKIAELEMGLLHLQQNIDIPEINLVIHPAVASVIKKCAEEGRKPKVEDIGDKVEDAQFLNALQSGVNRWIREIQKVTKLDRDPASGTALQEISFWLNLERALLRIQEKRESPEIVLTLDILKHGKRFHATVSFDTDTGLKTAMATVNDYNQLMKDFPLNDLLAASELDRIRVALQAIFLHLRKIRPTKYPIQRALRLVEAISRDLSTQLLKVLGTRRLMHIPHDEFVKVMNACFEVFSTWDDEYDRLQGLLRDLVKKKREEHLRMVWRVNPAHKRLQARLDQMRKFRQQHEQLRQVIVRVLRPTSKKGRAGTPGQDEQEPKAMEPLVDEAADANAIEEVNLAYENVKEVDGLDVSKEGSESWEAAVKRYDERIDRVETRITARLRDQLGIARNANEMFRIFSRFNALFVRPHIRGAIREYQTQLMQRVKDDIESLHEKFKVQYAQSKSCKMSKCRDLPTVSGSIIWARQIERQLNAYMHRVEDVLGKGWENHVEGQKLKSDGDSFRMKLNTQELFEDWARKVQNRQLVVTGRIFSIQSIKSRVAKGNLLHLFVNFQPDVITLSKEVRNLRWLGFRVPLAIVNKAHQANQLYPFAISLIESVKTKEMTQEKIDERGSITLLVAGLRKEVQNLISEGVGLVWESYKLDPYVQRLADTIFNTQEKVDDLIAIEEEISLEVKALETCAYNNSTLREILAKIQKAVDNLSLHAYSNLPQWVARLDQSVEEKLAGRLEAGLKAWTECLKGHKDDTVDHTMDTDAPQTVAHKPGGDPQIKPQIHELRITNQVIFVNPPIEEARVNIMQELFGWEAVGLDVESEADTTYRNVLTKLPGGQIVLEDAYSAIQQVMKEFSDYVNVWLRYQSLWDLNPDVLYNRLGFKLKVWMNTLEEIKASRRTFDTSETEKPIGPIVVQFGKVQSKVSLKYDSWHKEVLSKFGSLLGNEMTEFHAAISKSRSELEQQSIDTANTSEAVGLITQVQALKRKMKNWEKHVLMYKEGQMILERQRFQFPSNWLYSDNIEGEWGAFNDIMKRKDSSIQTQVASLQMKIVSEDKIVESKTSDMLSEWEKEKPTDGEIKPDQALKALTIFEGKFGRLKEERDNVTKAKEALELSEPGQISPSEERVQVAVEELQDLKGVWGELSKIWEQIDELKDKPWLSVQPRKIRQSLDALLNQLKDLPSRLRTYASYDYVKRTLQNYAKERHWKQLTKRLGVRWILSELTLGHVWDVDLQKNEPVVRDVILVAQGEMALEEFLKQVSEVWRSYELELINYQNKCRLIRGWDDLFTKVKEHINSVSAMKLSPYYKQFEEDALAWEDKLNRINALFDVWIDVQRWVYLEGYLLEVLISNIYFQLKHQDFKEFLGLMKKVTRSPLVMDVVNIANVQRQLERLADLLGKIQKALGEYLERERASFPRFYFVGDEDLLEIIGNSKNVGRLQKHFKKMFAGVSSIILNEDSSQVMGLLSREGEEVNFQTPVSIAAHPKINEWLTLVEKEMRVTLAKLLQLAVQDITSFKSGKIDPAQYLQWVDKYQAQLVVLASQISWSESVENALQAVSGQSDMKPVEDVLQAVNNTLNVLADSVLHEQPPVRRKKLEHLITELVHQRDVTRNLAKDKVSGPKDFNWLCQMRFYFDPKNTDVLQQLSIHMANAKFNYGFEYLGVQDKLVQTPLTDRCYLTMTQALEARLGGSPFGPAGTGKTESVKALGNQLGRFVLAMGRIFVGLCQVGAWGCFDEFNRLEERMLSAVSQQIQTIQEALKDIVTADKKGAPVVVELIGKQVKVNPDMAVFITMNPGYAGRSNLPDNLKKLFRSFAMTKPNRQLIAQVMLLCDEQLSPQSHYDFGLRALKSVLISTGNVKRDRIAKIKEGLLERGEPVDEGAIAENLPEQEILIQSVMETMVPKLVAEDIPLLHSLLSDVFPGVSYTPNQMAALRAEIKKVCHEMYLSYGEGDEAAAQWVDKVLQLFQITELHHGLMMVGPSGSGKSTAWRVLLKALERLEGIEGVAHVIDPKSISKEALYGNLDPNTREWTDGLFTHILRKIIDNVRGELQKRQWIIFDGDVDPEWVENLNSVRIMFEVQDLKYATLATVTRCGMVWFSQDVLSTEMIFENFLHVLKNCPVEEGEEEGLKALGAPESKEDTISPSMQVQQDCAAVLAPYFSSDGLAIRCLEYAFDLDHIMDFTRMRALSSLFSMINQGVRNILAYNSNHSDFQMQQDQVEKYITKYLVYSLLWSMSGDGRLKIRKDMGQFIRGITTIPLPPATPLNIIDYEVSISGEWQPWQSKVPQVEVETHKVASPDVVIPTIDTVRHEALLYTWLAEHKPLCLCGPPGSGKTMTLFSALRSLPDMEVVGLNFSSATTPELVLKTFDHYCEYRRTPNGVVLSPVVLNKWLVLFCDEINLPSMDKYGTQRVISFLRQMLEYGGFYRASDQVWVKFLRHVPVVYVDYPGKLSLTQIYGTFNRAMLRLVPSLKPYADPLTSAMVEFYLMSQEKFTQDMQPHYVYSPREMTRWVRGICEALRPLENLSIEGLVRIWAHEALRLFQDRLIEDEERKWTDENVDMVALKHFPNINKEEALGRPILFSNWLSKDYVPVDREELREYVKARLKVFYEEELDVPLVLFDEVLDHVLRIDRIFRQPQGHVLLIGVSGSGKTTLSRFVAWMNGLSTYQIKVHNKYSAADFDEDLRIVLRRSGTKDEKIAFIMDESNIMDPGFLERMNTLLANGEVPGLFESDEYSALITQCKEGAQREGLMLDSEEELYKWFTQQVMKNLHVVFTMNPSSEGLKDRASTSPALFNRCVLNWFGDWSNGALYQVGKEFTNKVDLDKSNYIVPDHIPVSYDGLPDVPSHRDIVINAYVFVHQSLHQANARVAKRGGRTMAITPRHYLDFINHFVKLYSEKRSDLEEQQLHLNIGLQKIRETVEQVEELQKSLSVKRIELEEKNSAANAKLKQMVKDQQEAERKKVMSQEIQQALSEQTKFIAEKQKDVMEDLSKVEPAVIEAQQAVKGIKKKDLVEIRTMSNPPAIVKVALEAICLLIGENAPDWKAIRAIIIKDNFIPTIVNMKTDDITDDIRTKMKNKYLSNPDYNYEKVNRASLACGPMINYADMLKRVEPLRNELKALEDQAKDNRLKGDEVNKVIAELEKSISKYKEEYAVLISQAQAIKADLSAVESKVERSVALLNSLGNEKQRWEAGSETFKSQMATIIGDVLLSSAFMAYAGYFDQQMRKNLFTSWSTHLHQANIQFRSDLARVEYLSSADERLRWQANALPADDLCTENAIMLQRFNRYPLIIDPSGQATAFIMNEYKEKKITKTSFLDDSFRKNLESALRFGNPLLVQDVESYDPILNPVLNRELRRTGGRVLITLGDQDIDLSPSFTIFLSTRDPNVEFPPDLCSRVTFVNFTVTRGSLQDQCLNQVLKAERPDVDAKRSDLLKLQGEFQLRLRQLEKSLLQALNASKGKILDDDSIISHLETLKKEAADVAKKVEETDVVMAEVETVSQQYVPLALSCSSIYFTLEALQQETFGRVGRGMLHQDRITFAIQLCRIHLRGQASMVRLTKLKAFKNIVQEIKGNAEFQSWLESATPEQDVPEVWDTEKPLSDIGKSIHGLLVIQAFRPDRLIAMARAFVDKCLGASFLHSAEKELNLAGIVEQEIKSATPVLMCSVPGFDASGWVDDLATELGKQLSSIAIGSAEGFTQADKVINSASKSGKWVMLKNVHLAPQWLVQLEKKLHNLQTHPSFRLFLTMEINPKLPTNLLRAGRIFVFEPPPGVSANLSRTFSTVPASRMCKAPNERSRLYFLLGWFHAIVQERMRYTPLGWAKKYEFTESDLKVACDMLDTWIESVAMGRTNLPPEKVPWDAIRTLLSQCIYGGKIDNDFDQRLLTTFINKLFTPKSFEGDFVLVSNLDDGKKKIAMPDGVQREQFVQFAENLEEEDDDLAYAASPEEEEKRLADGRPAWMRTLHDSVTTWMTLVPKTLGAMKRTVENIKDPLFRFFEREVNAGAQLLHDVRQDLRDVQLVCQGEKKPTNHHRSMMADLAKGIIPITWRRYTVPSGITVIQWITDFSERIKQLQVIVTATQQGGAKELKNLKVWLGGLFIPEAYITATRQYVAQANSWSLEELYLDVKVMDGKSDGSMDACSFSVTGLKLQGAVCRNNKLQLSTTISTDLPLTLLRWIRAQLLFTLDFDMEGEGSGKGHSFYERGVAIISSDLKKLDSFHKSGRTYFFQFYSPDASIYLHNGTFICVTFAFLYLYLQIRCLKHFLIIEKNYLKNIKYFEVPVKKFYYAVLFTKIRLKSVNFIYPVMTIQSFVISIIRIFSQFEEDALAWEDKLNRINALFDVWIDVQRRWVYLEGIFTGSADIKHLLPVETSRFQGVSTEFLGLMKKVTRSPLVMDVVNIANVQRQLERLADLLGKIQKALGEYLERERASFPRFYFVGDEDLLEIIGNSKNVGRLQKHFKKMFAGVSSIILNEDSSQVMGLLSREGEEVNFQTPVSIAAHPKINEWLTLVEKEMRVTLAKLLQLAVQDITSFKSGKIDPAQYLQWVDKYQAQLVVLASQISWSESVENALQAVSGQSDMKPVEDVLQAVNNTLNVLADSVLHEQPPVRRKKLEHLITELVHQRDVTRNLAKDKVSGPKDFNWLCQMRFYFDPKNTDVLQQLSIHMANAKFNYGFEYLGVQDKLVQTPLTDRCYLTMTQALEARLGGSPFGPAGTGKTESVKALGNQLGRFVLAMGRIFVGLCQVGAWGCFDEFNRLEERMLSAVSQQIQTIQEALKDIVTADKKGAPVVVELIGKQVKVNPDMAVFITMNPGYAGRSNLPDNLKKLFRSFAMTKPNRQLIAQVILCDEQLSPQSHYDFGLRALKSVLISTGNVKRDRIAKIKEGLLERGEPVDEGAIAENLPEQEILIQSVMETMVPKLVAEDIPLLHSLLSDVFPGVSYTPNQMAALRAEIKKVCHEMYLSYGEGDEAAAQWVDKVLQLFQITELHHGLMMVGPSGSGKSTAWRVLLKALERLEGIEGVAHVIDPKSISKEALYGNLDPNTREWTDGLFTHILRKIIDNVRGELQKRQWIIFDGDVDPEWVENLNSVRIMFEVQDLKYATLATVTRCGMVWFSQDVLSTEMIFENFLHVLKNCPVEEGEEEGLKALGAPESKEDTILPSMQVQQDCAAVLAPYFSSDGLAIRCLEYAFDLDHIMDFTRMRALSSLFSMINQGVRNILAYNSNHSDFQMQQDQVEKYITKYLVYSLLWSMSGDGRLKIRKDMGQFIRGITTIPLPPATPLNIIDYEVSISGEWQPWQSKVPQVEVETHKVASPDVVIPTIDTVRHEALLYTWLAEHKPLCLCGPPGSGKTMTLFSALRSLPDMEVVGLNFSSATTPELVLKTFDHYCEYRRTPNGVVLSPVVLNKWLVLFCDEINLPSMDKYGTQRVISFLRQMLEYGGFYRASDQVWVKFLRHVPVVYVDYPGKLSLTQIYGTFNRAMLRLVPSLKPYADPLTSAMEKFTQDMQPHYVYSPREMTRWVRGICEALRPLENLSIEGLVRIWAHEALRLFQDRKWTDENVDMVALKHFPNINKEEALGRPILFSNWLSKDYVPVDREELREYVKARYFMKKIHNKYSAADFDEDLRIVLRRSGTKDEKIAFIMDESNIMDPGFLERMNTLLANGEVPGLFESDEYSALITQCKEGAQREGLMLDSEEELYKWFTQQVMKNLHVVFTMNPSSEGLKDRASTSPALFNRCVLNWFGDWSNGALYQVGKEFTNKVDLDKSNYIVPDHIPVSYDGLPDVPSHRDIVINAYVFVHQSLHQANARVAKRGGRTMAITPRHYLDFINHFVKLYSEKRSDLEEQQLHLNIGLQKIRETVEQVEELQKSLSVKRIELEEKNSAANAKLKQMVKDQQEAERKKVMSQEIQQALSEQTKFIAEKQKDVMEDLSKVEPAVIEAQQAVKSIKKQHLVEVRSLPNPPPVVKIAMESVCTLLGEQDLDWKSLRGVIMRDNFISTIVNFVTDDIPDDIRTKMKNKYLSNPDYNYEKVNRASLACGPMVKWAIAQINYADMLKRVEPLRNELKALEDQAKDNRLKGDEVNKVIAELEKSISKYKEEYAVLISQAQAIKADLSAVESKVERSVALLNSLGNEKQRWEAGSETFKSQMATIIGDVLLSSAFMAYAGYFDQQMRKNLFTSWSTHLHQANIQFRSDLARVEYLSSADERLRWQANALPADDLCTENAIMLQRFNRYPLIIDPSGQATAFIMNEYKEKKITKTRKNLESALRFGNPLLVQDVESYDPILNPVLNRELRRTGGRVLITLGDQDIDLSPSFTIFLSTRDPNLRLRQLEKSLLQALNASKGKILDDDSIISHLETLKKEAADVAKKVEETDVVMAEVETVSQQYVPLALSCSSIYFTLEALQQVHFLYQYSLQFFLEIFHSVLNNSNLKGIKEYAARKHLVELDVVCYIRIESHLPYNSVEFISEELREGLLTEKAGSAIQGLTHQQQASMVRLTKLKAFKNIVQEIKGNSEFQSWLESATPEQDVPEVWDTEKPLSDIGKSIHGLLVIQAFRPDRLIAMARAFVDKCLGASFLHSAEKELNLAGIVEQEIKSATPVLMCSVPGFDASGWVDDLATELGKQLSSIAIGSAEGFTQADKVINSASKSGKWVMLKNVHLAPQWLVQLEKKLHNLQTHPSFRLFLTMEINPKLPTNLLRAGRIFVFEPPPGVSANLSRTFSTVPASRMCKAPNERSRLYFLLGWFHAIVQERMRYTPLGWAKKYEFTESDLKVACDMLDTWIESVAMGRTNLPPEKVPWDAIRTLLSQCIYGGKIDNDFDQRLLTTFINKLFTPKSFEGDFVLVSNLDDGKKKIAMPDGVQREQFVQFAENLEGSQLIAKLMRMQLLEEDDDLAYAASPEEEEKRLADGRPAWMRTLHDSVTTWMTLVPKTLGAMKRTVENIKDPLFRFFEREVNAGAQLLHDVRQDLRDVQLVCQGEKKPTNHHRSMMADLAKGIIPITWRRYTVPSGITVIQWITDFSERIKQLQVIVTATQQGGAKELKNLKVWLGGLFIPEAYITATRQYVAQANSWSLEELYLDVKVMDGKSDGSMDACSFSVTGLKLQGAVCKNNKLQLSTTISTDLPLTLLRWIRAQLLFTLDFDMEGEGSGKGHSFYERGVAIISSDLRHSLQLNNTNIFCYSKQSFKDSAFKKWNCYHLHFYSPDASVFFTLMISSAIFFFSAKSDFAINIFYDFMENLSEEQCANSMKLTIKTDLST</sequence>
<feature type="domain" description="AAA+ ATPase" evidence="17">
    <location>
        <begin position="5508"/>
        <end position="5916"/>
    </location>
</feature>
<feature type="coiled-coil region" evidence="15">
    <location>
        <begin position="3086"/>
        <end position="3134"/>
    </location>
</feature>
<dbReference type="InterPro" id="IPR003593">
    <property type="entry name" value="AAA+_ATPase"/>
</dbReference>
<dbReference type="Pfam" id="PF18198">
    <property type="entry name" value="AAA_lid_11"/>
    <property type="match status" value="1"/>
</dbReference>
<keyword evidence="11 15" id="KW-0175">Coiled coil</keyword>
<evidence type="ECO:0000256" key="11">
    <source>
        <dbReference type="ARBA" id="ARBA00023054"/>
    </source>
</evidence>
<keyword evidence="12" id="KW-0505">Motor protein</keyword>
<evidence type="ECO:0000256" key="3">
    <source>
        <dbReference type="ARBA" id="ARBA00011655"/>
    </source>
</evidence>
<dbReference type="Pfam" id="PF18199">
    <property type="entry name" value="Dynein_C"/>
    <property type="match status" value="2"/>
</dbReference>
<dbReference type="SMART" id="SM00382">
    <property type="entry name" value="AAA"/>
    <property type="match status" value="7"/>
</dbReference>
<accession>A0ABQ9EVK4</accession>
<feature type="coiled-coil region" evidence="15">
    <location>
        <begin position="3276"/>
        <end position="3331"/>
    </location>
</feature>
<dbReference type="Pfam" id="PF17852">
    <property type="entry name" value="Dynein_AAA_lid"/>
    <property type="match status" value="2"/>
</dbReference>
<feature type="coiled-coil region" evidence="15">
    <location>
        <begin position="6223"/>
        <end position="6278"/>
    </location>
</feature>
<dbReference type="InterPro" id="IPR013594">
    <property type="entry name" value="Dynein_heavy_tail"/>
</dbReference>
<evidence type="ECO:0000256" key="15">
    <source>
        <dbReference type="SAM" id="Coils"/>
    </source>
</evidence>
<keyword evidence="8" id="KW-0547">Nucleotide-binding</keyword>
<dbReference type="InterPro" id="IPR054354">
    <property type="entry name" value="DYNC2H1-like_lid"/>
</dbReference>
<dbReference type="InterPro" id="IPR013602">
    <property type="entry name" value="Dynein_heavy_linker"/>
</dbReference>
<evidence type="ECO:0000256" key="9">
    <source>
        <dbReference type="ARBA" id="ARBA00022840"/>
    </source>
</evidence>
<dbReference type="Pfam" id="PF22597">
    <property type="entry name" value="DYN_lid"/>
    <property type="match status" value="2"/>
</dbReference>
<feature type="domain" description="AAA+ ATPase" evidence="17">
    <location>
        <begin position="2492"/>
        <end position="2694"/>
    </location>
</feature>
<dbReference type="PANTHER" id="PTHR46532">
    <property type="entry name" value="MALE FERTILITY FACTOR KL5"/>
    <property type="match status" value="1"/>
</dbReference>
<organism evidence="18 19">
    <name type="scientific">Tegillarca granosa</name>
    <name type="common">Malaysian cockle</name>
    <name type="synonym">Anadara granosa</name>
    <dbReference type="NCBI Taxonomy" id="220873"/>
    <lineage>
        <taxon>Eukaryota</taxon>
        <taxon>Metazoa</taxon>
        <taxon>Spiralia</taxon>
        <taxon>Lophotrochozoa</taxon>
        <taxon>Mollusca</taxon>
        <taxon>Bivalvia</taxon>
        <taxon>Autobranchia</taxon>
        <taxon>Pteriomorphia</taxon>
        <taxon>Arcoida</taxon>
        <taxon>Arcoidea</taxon>
        <taxon>Arcidae</taxon>
        <taxon>Tegillarca</taxon>
    </lineage>
</organism>
<evidence type="ECO:0000256" key="14">
    <source>
        <dbReference type="ARBA" id="ARBA00033439"/>
    </source>
</evidence>
<feature type="transmembrane region" description="Helical" evidence="16">
    <location>
        <begin position="4409"/>
        <end position="4428"/>
    </location>
</feature>
<feature type="domain" description="AAA+ ATPase" evidence="17">
    <location>
        <begin position="2810"/>
        <end position="2976"/>
    </location>
</feature>
<dbReference type="InterPro" id="IPR035706">
    <property type="entry name" value="AAA_9"/>
</dbReference>
<dbReference type="Gene3D" id="1.20.1270.280">
    <property type="match status" value="2"/>
</dbReference>
<evidence type="ECO:0000256" key="7">
    <source>
        <dbReference type="ARBA" id="ARBA00022737"/>
    </source>
</evidence>
<reference evidence="18 19" key="1">
    <citation type="submission" date="2022-12" db="EMBL/GenBank/DDBJ databases">
        <title>Chromosome-level genome of Tegillarca granosa.</title>
        <authorList>
            <person name="Kim J."/>
        </authorList>
    </citation>
    <scope>NUCLEOTIDE SEQUENCE [LARGE SCALE GENOMIC DNA]</scope>
    <source>
        <strain evidence="18">Teg-2019</strain>
        <tissue evidence="18">Adductor muscle</tissue>
    </source>
</reference>
<keyword evidence="16" id="KW-1133">Transmembrane helix</keyword>
<dbReference type="SUPFAM" id="SSF52540">
    <property type="entry name" value="P-loop containing nucleoside triphosphate hydrolases"/>
    <property type="match status" value="8"/>
</dbReference>
<dbReference type="Pfam" id="PF12777">
    <property type="entry name" value="MT"/>
    <property type="match status" value="2"/>
</dbReference>
<dbReference type="InterPro" id="IPR042228">
    <property type="entry name" value="Dynein_linker_3"/>
</dbReference>
<dbReference type="InterPro" id="IPR041466">
    <property type="entry name" value="Dynein_AAA5_ext"/>
</dbReference>
<proteinExistence type="inferred from homology"/>
<evidence type="ECO:0000259" key="17">
    <source>
        <dbReference type="SMART" id="SM00382"/>
    </source>
</evidence>
<evidence type="ECO:0000256" key="8">
    <source>
        <dbReference type="ARBA" id="ARBA00022741"/>
    </source>
</evidence>
<comment type="caution">
    <text evidence="18">The sequence shown here is derived from an EMBL/GenBank/DDBJ whole genome shotgun (WGS) entry which is preliminary data.</text>
</comment>
<feature type="domain" description="AAA+ ATPase" evidence="17">
    <location>
        <begin position="1861"/>
        <end position="1992"/>
    </location>
</feature>
<gene>
    <name evidence="18" type="ORF">KUTeg_014089</name>
</gene>
<keyword evidence="16" id="KW-0472">Membrane</keyword>
<evidence type="ECO:0000256" key="12">
    <source>
        <dbReference type="ARBA" id="ARBA00023175"/>
    </source>
</evidence>
<dbReference type="Gene3D" id="1.20.58.1120">
    <property type="match status" value="2"/>
</dbReference>
<evidence type="ECO:0000313" key="18">
    <source>
        <dbReference type="EMBL" id="KAJ8309215.1"/>
    </source>
</evidence>
<evidence type="ECO:0000256" key="13">
    <source>
        <dbReference type="ARBA" id="ARBA00023212"/>
    </source>
</evidence>
<dbReference type="InterPro" id="IPR024317">
    <property type="entry name" value="Dynein_heavy_chain_D4_dom"/>
</dbReference>
<dbReference type="InterPro" id="IPR026983">
    <property type="entry name" value="DHC"/>
</dbReference>
<dbReference type="Pfam" id="PF12781">
    <property type="entry name" value="AAA_9"/>
    <property type="match status" value="2"/>
</dbReference>
<dbReference type="Gene3D" id="1.20.920.20">
    <property type="match status" value="4"/>
</dbReference>
<dbReference type="Gene3D" id="1.10.472.130">
    <property type="match status" value="2"/>
</dbReference>
<dbReference type="Proteomes" id="UP001217089">
    <property type="component" value="Unassembled WGS sequence"/>
</dbReference>
<keyword evidence="9" id="KW-0067">ATP-binding</keyword>
<dbReference type="Gene3D" id="1.20.140.100">
    <property type="entry name" value="Dynein heavy chain, N-terminal domain 2"/>
    <property type="match status" value="2"/>
</dbReference>
<dbReference type="Pfam" id="PF08385">
    <property type="entry name" value="DHC_N1"/>
    <property type="match status" value="1"/>
</dbReference>
<comment type="similarity">
    <text evidence="2">Belongs to the dynein heavy chain family.</text>
</comment>
<protein>
    <recommendedName>
        <fullName evidence="4">Dynein heavy chain, cytoplasmic</fullName>
    </recommendedName>
    <alternativeName>
        <fullName evidence="14">Dynein heavy chain, cytosolic</fullName>
    </alternativeName>
</protein>
<dbReference type="Gene3D" id="1.10.8.720">
    <property type="entry name" value="Region D6 of dynein motor"/>
    <property type="match status" value="2"/>
</dbReference>
<feature type="transmembrane region" description="Helical" evidence="16">
    <location>
        <begin position="4473"/>
        <end position="4491"/>
    </location>
</feature>
<dbReference type="InterPro" id="IPR043157">
    <property type="entry name" value="Dynein_AAA1S"/>
</dbReference>
<keyword evidence="6" id="KW-0493">Microtubule</keyword>
<keyword evidence="13" id="KW-0206">Cytoskeleton</keyword>
<dbReference type="Gene3D" id="1.10.8.1220">
    <property type="match status" value="1"/>
</dbReference>
<feature type="domain" description="AAA+ ATPase" evidence="17">
    <location>
        <begin position="4878"/>
        <end position="5009"/>
    </location>
</feature>
<evidence type="ECO:0000256" key="4">
    <source>
        <dbReference type="ARBA" id="ARBA00022197"/>
    </source>
</evidence>
<dbReference type="InterPro" id="IPR035699">
    <property type="entry name" value="AAA_6"/>
</dbReference>
<evidence type="ECO:0000256" key="1">
    <source>
        <dbReference type="ARBA" id="ARBA00004245"/>
    </source>
</evidence>
<comment type="subunit">
    <text evidence="3">Consists of at least two heavy chains and a number of intermediate and light chains.</text>
</comment>
<evidence type="ECO:0000256" key="10">
    <source>
        <dbReference type="ARBA" id="ARBA00023017"/>
    </source>
</evidence>
<dbReference type="Gene3D" id="1.20.920.30">
    <property type="match status" value="1"/>
</dbReference>
<dbReference type="InterPro" id="IPR041658">
    <property type="entry name" value="AAA_lid_11"/>
</dbReference>
<keyword evidence="16" id="KW-0812">Transmembrane</keyword>
<dbReference type="InterPro" id="IPR042222">
    <property type="entry name" value="Dynein_2_N"/>
</dbReference>
<dbReference type="InterPro" id="IPR024743">
    <property type="entry name" value="Dynein_HC_stalk"/>
</dbReference>
<dbReference type="InterPro" id="IPR043160">
    <property type="entry name" value="Dynein_C_barrel"/>
</dbReference>
<feature type="coiled-coil region" evidence="15">
    <location>
        <begin position="6026"/>
        <end position="6074"/>
    </location>
</feature>
<dbReference type="Gene3D" id="1.10.287.2620">
    <property type="match status" value="1"/>
</dbReference>
<dbReference type="InterPro" id="IPR004273">
    <property type="entry name" value="Dynein_heavy_D6_P-loop"/>
</dbReference>
<dbReference type="EMBL" id="JARBDR010000657">
    <property type="protein sequence ID" value="KAJ8309215.1"/>
    <property type="molecule type" value="Genomic_DNA"/>
</dbReference>
<dbReference type="Gene3D" id="6.10.140.1060">
    <property type="match status" value="1"/>
</dbReference>
<dbReference type="Pfam" id="PF03028">
    <property type="entry name" value="Dynein_heavy"/>
    <property type="match status" value="2"/>
</dbReference>
<dbReference type="Gene3D" id="1.10.8.710">
    <property type="match status" value="2"/>
</dbReference>
<dbReference type="PANTHER" id="PTHR46532:SF4">
    <property type="entry name" value="AAA+ ATPASE DOMAIN-CONTAINING PROTEIN"/>
    <property type="match status" value="1"/>
</dbReference>
<dbReference type="CDD" id="cd00009">
    <property type="entry name" value="AAA"/>
    <property type="match status" value="3"/>
</dbReference>
<dbReference type="Pfam" id="PF12774">
    <property type="entry name" value="AAA_6"/>
    <property type="match status" value="2"/>
</dbReference>
<dbReference type="Pfam" id="PF12780">
    <property type="entry name" value="AAA_8"/>
    <property type="match status" value="2"/>
</dbReference>
<comment type="subcellular location">
    <subcellularLocation>
        <location evidence="1">Cytoplasm</location>
        <location evidence="1">Cytoskeleton</location>
    </subcellularLocation>
</comment>
<dbReference type="InterPro" id="IPR027417">
    <property type="entry name" value="P-loop_NTPase"/>
</dbReference>
<name>A0ABQ9EVK4_TEGGR</name>
<evidence type="ECO:0000313" key="19">
    <source>
        <dbReference type="Proteomes" id="UP001217089"/>
    </source>
</evidence>
<keyword evidence="5" id="KW-0963">Cytoplasm</keyword>
<feature type="domain" description="AAA+ ATPase" evidence="17">
    <location>
        <begin position="5159"/>
        <end position="5290"/>
    </location>
</feature>